<evidence type="ECO:0000256" key="2">
    <source>
        <dbReference type="ARBA" id="ARBA00004776"/>
    </source>
</evidence>
<keyword evidence="7" id="KW-0862">Zinc</keyword>
<comment type="similarity">
    <text evidence="10">Belongs to the peptidase M15 family.</text>
</comment>
<dbReference type="GO" id="GO:0046872">
    <property type="term" value="F:metal ion binding"/>
    <property type="evidence" value="ECO:0007669"/>
    <property type="project" value="UniProtKB-KW"/>
</dbReference>
<keyword evidence="5" id="KW-0732">Signal</keyword>
<dbReference type="RefSeq" id="WP_188910318.1">
    <property type="nucleotide sequence ID" value="NZ_BMMF01000003.1"/>
</dbReference>
<dbReference type="Proteomes" id="UP000600449">
    <property type="component" value="Unassembled WGS sequence"/>
</dbReference>
<evidence type="ECO:0000256" key="6">
    <source>
        <dbReference type="ARBA" id="ARBA00022801"/>
    </source>
</evidence>
<organism evidence="13 14">
    <name type="scientific">Salinarimonas ramus</name>
    <dbReference type="NCBI Taxonomy" id="690164"/>
    <lineage>
        <taxon>Bacteria</taxon>
        <taxon>Pseudomonadati</taxon>
        <taxon>Pseudomonadota</taxon>
        <taxon>Alphaproteobacteria</taxon>
        <taxon>Hyphomicrobiales</taxon>
        <taxon>Salinarimonadaceae</taxon>
        <taxon>Salinarimonas</taxon>
    </lineage>
</organism>
<sequence length="642" mass="65799">MTVQRPSRIRRGLSKGLFATSLSRGFTRGLACLLLATGLTVAGTSGTQDAIANGDTRTLSIRQMHTGERLSVTFKRNGRYDRQALDQLDWILRDWRRDEKRDMDPRLYDALWEVHRQSGSQQPLHVVSGYRSPRTNEMLRSRSSAVAQSSQHIQGRATDFYLPDVPSSRLRTIGMRLQRGGVGFYPRANTPFVHIDVGSVRHWPRMTRGQLASLFPDGRTVHLPSDGRPLSGYDEARRQILAAGGIVGGEQGTAVARGGGERRSLWAALFGGGDEGEAAGDEAYAALPAEVSEIDQRYALFRSAPAAQPAPAPEPAPQPVRAAAPAPAPAPVVAPVAAPPAPVAAPVPPAPVAIAAVAPTLPIPSILPPSRPATVASASPADRTQIAALAEAASADPASPATDTAAAESAAAPTVLAALPTPRPAAFGGAGTVAATPSADTASDGPRLVWNAGPVGTSGADETAAPEAPTVEVALAPLPPPRFDRAPTLVAAAEPAAIQPPATASAFAPVPPARAADAAFAALRGTVPQTAPQTAAPQTAPVATASTPRAPAPPAAVAALPERERTALRALFADRSLAPADARPAAAPVHVASARVAQSGPSGLVAIPAAGVAQGFSRARDGSLPTSGFALGPAVRRIATAP</sequence>
<dbReference type="GO" id="GO:0008237">
    <property type="term" value="F:metallopeptidase activity"/>
    <property type="evidence" value="ECO:0007669"/>
    <property type="project" value="UniProtKB-KW"/>
</dbReference>
<keyword evidence="14" id="KW-1185">Reference proteome</keyword>
<evidence type="ECO:0000256" key="12">
    <source>
        <dbReference type="SAM" id="MobiDB-lite"/>
    </source>
</evidence>
<keyword evidence="8" id="KW-0482">Metalloprotease</keyword>
<keyword evidence="6" id="KW-0378">Hydrolase</keyword>
<dbReference type="SUPFAM" id="SSF55166">
    <property type="entry name" value="Hedgehog/DD-peptidase"/>
    <property type="match status" value="1"/>
</dbReference>
<protein>
    <recommendedName>
        <fullName evidence="11">Murein endopeptidase K</fullName>
    </recommendedName>
</protein>
<dbReference type="CDD" id="cd14844">
    <property type="entry name" value="Zn-DD-carboxypeptidase_like"/>
    <property type="match status" value="1"/>
</dbReference>
<evidence type="ECO:0000256" key="3">
    <source>
        <dbReference type="ARBA" id="ARBA00022670"/>
    </source>
</evidence>
<keyword evidence="4" id="KW-0479">Metal-binding</keyword>
<dbReference type="InterPro" id="IPR010275">
    <property type="entry name" value="MepK"/>
</dbReference>
<evidence type="ECO:0000256" key="5">
    <source>
        <dbReference type="ARBA" id="ARBA00022729"/>
    </source>
</evidence>
<feature type="compositionally biased region" description="Pro residues" evidence="12">
    <location>
        <begin position="308"/>
        <end position="318"/>
    </location>
</feature>
<evidence type="ECO:0000256" key="10">
    <source>
        <dbReference type="ARBA" id="ARBA00093448"/>
    </source>
</evidence>
<dbReference type="PANTHER" id="PTHR37425">
    <property type="match status" value="1"/>
</dbReference>
<evidence type="ECO:0000313" key="13">
    <source>
        <dbReference type="EMBL" id="GGK25676.1"/>
    </source>
</evidence>
<evidence type="ECO:0000256" key="11">
    <source>
        <dbReference type="ARBA" id="ARBA00093666"/>
    </source>
</evidence>
<gene>
    <name evidence="13" type="ORF">GCM10011322_10270</name>
</gene>
<feature type="region of interest" description="Disordered" evidence="12">
    <location>
        <begin position="530"/>
        <end position="554"/>
    </location>
</feature>
<dbReference type="AlphaFoldDB" id="A0A917Q5G7"/>
<keyword evidence="3" id="KW-0645">Protease</keyword>
<evidence type="ECO:0000256" key="1">
    <source>
        <dbReference type="ARBA" id="ARBA00001947"/>
    </source>
</evidence>
<reference evidence="13 14" key="1">
    <citation type="journal article" date="2014" name="Int. J. Syst. Evol. Microbiol.">
        <title>Complete genome sequence of Corynebacterium casei LMG S-19264T (=DSM 44701T), isolated from a smear-ripened cheese.</title>
        <authorList>
            <consortium name="US DOE Joint Genome Institute (JGI-PGF)"/>
            <person name="Walter F."/>
            <person name="Albersmeier A."/>
            <person name="Kalinowski J."/>
            <person name="Ruckert C."/>
        </authorList>
    </citation>
    <scope>NUCLEOTIDE SEQUENCE [LARGE SCALE GENOMIC DNA]</scope>
    <source>
        <strain evidence="13 14">CGMCC 1.9161</strain>
    </source>
</reference>
<keyword evidence="9" id="KW-0961">Cell wall biogenesis/degradation</keyword>
<evidence type="ECO:0000256" key="9">
    <source>
        <dbReference type="ARBA" id="ARBA00023316"/>
    </source>
</evidence>
<evidence type="ECO:0000256" key="7">
    <source>
        <dbReference type="ARBA" id="ARBA00022833"/>
    </source>
</evidence>
<comment type="pathway">
    <text evidence="2">Cell wall biogenesis; cell wall polysaccharide biosynthesis.</text>
</comment>
<evidence type="ECO:0000256" key="4">
    <source>
        <dbReference type="ARBA" id="ARBA00022723"/>
    </source>
</evidence>
<dbReference type="Gene3D" id="3.30.1380.10">
    <property type="match status" value="1"/>
</dbReference>
<evidence type="ECO:0000256" key="8">
    <source>
        <dbReference type="ARBA" id="ARBA00023049"/>
    </source>
</evidence>
<dbReference type="GO" id="GO:0071555">
    <property type="term" value="P:cell wall organization"/>
    <property type="evidence" value="ECO:0007669"/>
    <property type="project" value="UniProtKB-KW"/>
</dbReference>
<comment type="caution">
    <text evidence="13">The sequence shown here is derived from an EMBL/GenBank/DDBJ whole genome shotgun (WGS) entry which is preliminary data.</text>
</comment>
<comment type="cofactor">
    <cofactor evidence="1">
        <name>Zn(2+)</name>
        <dbReference type="ChEBI" id="CHEBI:29105"/>
    </cofactor>
</comment>
<dbReference type="PANTHER" id="PTHR37425:SF1">
    <property type="entry name" value="OUTER MEMBRANE PROTEIN"/>
    <property type="match status" value="1"/>
</dbReference>
<proteinExistence type="inferred from homology"/>
<feature type="region of interest" description="Disordered" evidence="12">
    <location>
        <begin position="305"/>
        <end position="326"/>
    </location>
</feature>
<dbReference type="EMBL" id="BMMF01000003">
    <property type="protein sequence ID" value="GGK25676.1"/>
    <property type="molecule type" value="Genomic_DNA"/>
</dbReference>
<evidence type="ECO:0000313" key="14">
    <source>
        <dbReference type="Proteomes" id="UP000600449"/>
    </source>
</evidence>
<dbReference type="GO" id="GO:0006508">
    <property type="term" value="P:proteolysis"/>
    <property type="evidence" value="ECO:0007669"/>
    <property type="project" value="UniProtKB-KW"/>
</dbReference>
<name>A0A917Q5G7_9HYPH</name>
<dbReference type="Pfam" id="PF05951">
    <property type="entry name" value="Peptidase_M15_2"/>
    <property type="match status" value="1"/>
</dbReference>
<accession>A0A917Q5G7</accession>
<dbReference type="InterPro" id="IPR009045">
    <property type="entry name" value="Zn_M74/Hedgehog-like"/>
</dbReference>